<dbReference type="InterPro" id="IPR051535">
    <property type="entry name" value="Siderophore_ABC-ATPase"/>
</dbReference>
<organism evidence="11 12">
    <name type="scientific">Xylanibacter muris</name>
    <dbReference type="NCBI Taxonomy" id="2736290"/>
    <lineage>
        <taxon>Bacteria</taxon>
        <taxon>Pseudomonadati</taxon>
        <taxon>Bacteroidota</taxon>
        <taxon>Bacteroidia</taxon>
        <taxon>Bacteroidales</taxon>
        <taxon>Prevotellaceae</taxon>
        <taxon>Xylanibacter</taxon>
    </lineage>
</organism>
<dbReference type="SMART" id="SM00382">
    <property type="entry name" value="AAA"/>
    <property type="match status" value="1"/>
</dbReference>
<dbReference type="RefSeq" id="WP_172272385.1">
    <property type="nucleotide sequence ID" value="NZ_CASGMU010000001.1"/>
</dbReference>
<comment type="caution">
    <text evidence="11">The sequence shown here is derived from an EMBL/GenBank/DDBJ whole genome shotgun (WGS) entry which is preliminary data.</text>
</comment>
<evidence type="ECO:0000256" key="9">
    <source>
        <dbReference type="ARBA" id="ARBA00023136"/>
    </source>
</evidence>
<accession>A0ABX2AIN9</accession>
<dbReference type="CDD" id="cd03214">
    <property type="entry name" value="ABC_Iron-Siderophores_B12_Hemin"/>
    <property type="match status" value="1"/>
</dbReference>
<keyword evidence="4" id="KW-0410">Iron transport</keyword>
<dbReference type="PANTHER" id="PTHR42771:SF2">
    <property type="entry name" value="IRON(3+)-HYDROXAMATE IMPORT ATP-BINDING PROTEIN FHUC"/>
    <property type="match status" value="1"/>
</dbReference>
<dbReference type="Pfam" id="PF00005">
    <property type="entry name" value="ABC_tran"/>
    <property type="match status" value="1"/>
</dbReference>
<keyword evidence="3" id="KW-1003">Cell membrane</keyword>
<name>A0ABX2AIN9_9BACT</name>
<dbReference type="PANTHER" id="PTHR42771">
    <property type="entry name" value="IRON(3+)-HYDROXAMATE IMPORT ATP-BINDING PROTEIN FHUC"/>
    <property type="match status" value="1"/>
</dbReference>
<evidence type="ECO:0000256" key="7">
    <source>
        <dbReference type="ARBA" id="ARBA00023004"/>
    </source>
</evidence>
<dbReference type="EMBL" id="JABKKF010000001">
    <property type="protein sequence ID" value="NPD90908.1"/>
    <property type="molecule type" value="Genomic_DNA"/>
</dbReference>
<keyword evidence="6 11" id="KW-0067">ATP-binding</keyword>
<protein>
    <submittedName>
        <fullName evidence="11">ABC transporter ATP-binding protein</fullName>
    </submittedName>
</protein>
<comment type="subcellular location">
    <subcellularLocation>
        <location evidence="1">Cell membrane</location>
        <topology evidence="1">Peripheral membrane protein</topology>
    </subcellularLocation>
</comment>
<dbReference type="Gene3D" id="3.40.50.300">
    <property type="entry name" value="P-loop containing nucleotide triphosphate hydrolases"/>
    <property type="match status" value="1"/>
</dbReference>
<keyword evidence="12" id="KW-1185">Reference proteome</keyword>
<evidence type="ECO:0000256" key="4">
    <source>
        <dbReference type="ARBA" id="ARBA00022496"/>
    </source>
</evidence>
<reference evidence="11 12" key="1">
    <citation type="submission" date="2020-05" db="EMBL/GenBank/DDBJ databases">
        <title>Distinct polysaccharide utilization as determinants for interspecies competition between intestinal Prevotella spp.</title>
        <authorList>
            <person name="Galvez E.J.C."/>
            <person name="Iljazovic A."/>
            <person name="Strowig T."/>
        </authorList>
    </citation>
    <scope>NUCLEOTIDE SEQUENCE [LARGE SCALE GENOMIC DNA]</scope>
    <source>
        <strain evidence="11 12">PMUR</strain>
    </source>
</reference>
<evidence type="ECO:0000256" key="5">
    <source>
        <dbReference type="ARBA" id="ARBA00022741"/>
    </source>
</evidence>
<proteinExistence type="predicted"/>
<evidence type="ECO:0000256" key="1">
    <source>
        <dbReference type="ARBA" id="ARBA00004202"/>
    </source>
</evidence>
<dbReference type="InterPro" id="IPR003593">
    <property type="entry name" value="AAA+_ATPase"/>
</dbReference>
<dbReference type="SUPFAM" id="SSF52540">
    <property type="entry name" value="P-loop containing nucleoside triphosphate hydrolases"/>
    <property type="match status" value="1"/>
</dbReference>
<dbReference type="InterPro" id="IPR027417">
    <property type="entry name" value="P-loop_NTPase"/>
</dbReference>
<sequence>MNVELTNLSIGYRHRHSTKTVSENICATIRKGELTCLLGQNGTGKSTLLRTLSYFLPRLDGDIIINGHAIDSYSEHERARLISVVLTEKPEVTNMTVREMIAMGRMPYTGFWGRLKNEDEEIIDKAAEMVGITGIITRKVSSLSDGERQKVMIAKALAQQTPIIYLDEPTAFLDYPSKVETMELLQRVSHDTEKTVFLSTHDIELALQMADTVWLMNANGKNNMHTGSPEDLALDGSLESFFAGRGVCFDSDTGIFRINRPTTQTIHITGMTDSTAGKMLRKALRRYAIETTDRDNEQCGITIDIGSNYFTVIRPNAEKKTYFSIAETTRAIK</sequence>
<evidence type="ECO:0000313" key="12">
    <source>
        <dbReference type="Proteomes" id="UP000714420"/>
    </source>
</evidence>
<evidence type="ECO:0000256" key="2">
    <source>
        <dbReference type="ARBA" id="ARBA00022448"/>
    </source>
</evidence>
<gene>
    <name evidence="11" type="ORF">HPS56_00780</name>
</gene>
<keyword evidence="5" id="KW-0547">Nucleotide-binding</keyword>
<evidence type="ECO:0000256" key="8">
    <source>
        <dbReference type="ARBA" id="ARBA00023065"/>
    </source>
</evidence>
<keyword evidence="8" id="KW-0406">Ion transport</keyword>
<evidence type="ECO:0000313" key="11">
    <source>
        <dbReference type="EMBL" id="NPD90908.1"/>
    </source>
</evidence>
<keyword evidence="2" id="KW-0813">Transport</keyword>
<feature type="domain" description="ABC transporter" evidence="10">
    <location>
        <begin position="3"/>
        <end position="243"/>
    </location>
</feature>
<dbReference type="InterPro" id="IPR003439">
    <property type="entry name" value="ABC_transporter-like_ATP-bd"/>
</dbReference>
<evidence type="ECO:0000256" key="6">
    <source>
        <dbReference type="ARBA" id="ARBA00022840"/>
    </source>
</evidence>
<dbReference type="Proteomes" id="UP000714420">
    <property type="component" value="Unassembled WGS sequence"/>
</dbReference>
<dbReference type="GO" id="GO:0005524">
    <property type="term" value="F:ATP binding"/>
    <property type="evidence" value="ECO:0007669"/>
    <property type="project" value="UniProtKB-KW"/>
</dbReference>
<dbReference type="PROSITE" id="PS50893">
    <property type="entry name" value="ABC_TRANSPORTER_2"/>
    <property type="match status" value="1"/>
</dbReference>
<keyword evidence="7" id="KW-0408">Iron</keyword>
<keyword evidence="9" id="KW-0472">Membrane</keyword>
<evidence type="ECO:0000259" key="10">
    <source>
        <dbReference type="PROSITE" id="PS50893"/>
    </source>
</evidence>
<evidence type="ECO:0000256" key="3">
    <source>
        <dbReference type="ARBA" id="ARBA00022475"/>
    </source>
</evidence>